<keyword evidence="6 11" id="KW-0798">TonB box</keyword>
<dbReference type="InterPro" id="IPR039426">
    <property type="entry name" value="TonB-dep_rcpt-like"/>
</dbReference>
<evidence type="ECO:0000313" key="16">
    <source>
        <dbReference type="EMBL" id="RRF86342.1"/>
    </source>
</evidence>
<dbReference type="PANTHER" id="PTHR30069:SF29">
    <property type="entry name" value="HEMOGLOBIN AND HEMOGLOBIN-HAPTOGLOBIN-BINDING PROTEIN 1-RELATED"/>
    <property type="match status" value="1"/>
</dbReference>
<comment type="subcellular location">
    <subcellularLocation>
        <location evidence="1 10">Cell outer membrane</location>
        <topology evidence="1 10">Multi-pass membrane protein</topology>
    </subcellularLocation>
</comment>
<dbReference type="Proteomes" id="UP000283868">
    <property type="component" value="Unassembled WGS sequence"/>
</dbReference>
<dbReference type="GO" id="GO:0044718">
    <property type="term" value="P:siderophore transmembrane transport"/>
    <property type="evidence" value="ECO:0007669"/>
    <property type="project" value="TreeGrafter"/>
</dbReference>
<evidence type="ECO:0000256" key="12">
    <source>
        <dbReference type="SAM" id="SignalP"/>
    </source>
</evidence>
<keyword evidence="5 12" id="KW-0732">Signal</keyword>
<dbReference type="EMBL" id="QXEN01000033">
    <property type="protein sequence ID" value="RRF86342.1"/>
    <property type="molecule type" value="Genomic_DNA"/>
</dbReference>
<keyword evidence="7 10" id="KW-0472">Membrane</keyword>
<dbReference type="Pfam" id="PF00593">
    <property type="entry name" value="TonB_dep_Rec_b-barrel"/>
    <property type="match status" value="1"/>
</dbReference>
<reference evidence="16 18" key="2">
    <citation type="submission" date="2018-08" db="EMBL/GenBank/DDBJ databases">
        <title>Comparative analysis of Prevotella intermedia strains.</title>
        <authorList>
            <person name="Moon J.-H."/>
            <person name="Lee J.-H."/>
        </authorList>
    </citation>
    <scope>NUCLEOTIDE SEQUENCE [LARGE SCALE GENOMIC DNA]</scope>
    <source>
        <strain evidence="16 18">ATCC 15033</strain>
    </source>
</reference>
<evidence type="ECO:0000256" key="9">
    <source>
        <dbReference type="ARBA" id="ARBA00023237"/>
    </source>
</evidence>
<dbReference type="PROSITE" id="PS52016">
    <property type="entry name" value="TONB_DEPENDENT_REC_3"/>
    <property type="match status" value="1"/>
</dbReference>
<evidence type="ECO:0000256" key="7">
    <source>
        <dbReference type="ARBA" id="ARBA00023136"/>
    </source>
</evidence>
<evidence type="ECO:0000256" key="11">
    <source>
        <dbReference type="RuleBase" id="RU003357"/>
    </source>
</evidence>
<keyword evidence="2 10" id="KW-0813">Transport</keyword>
<accession>A0A2A6EIG2</accession>
<evidence type="ECO:0000256" key="4">
    <source>
        <dbReference type="ARBA" id="ARBA00022692"/>
    </source>
</evidence>
<evidence type="ECO:0000256" key="5">
    <source>
        <dbReference type="ARBA" id="ARBA00022729"/>
    </source>
</evidence>
<dbReference type="InterPro" id="IPR000531">
    <property type="entry name" value="Beta-barrel_TonB"/>
</dbReference>
<evidence type="ECO:0000259" key="13">
    <source>
        <dbReference type="Pfam" id="PF00593"/>
    </source>
</evidence>
<dbReference type="PANTHER" id="PTHR30069">
    <property type="entry name" value="TONB-DEPENDENT OUTER MEMBRANE RECEPTOR"/>
    <property type="match status" value="1"/>
</dbReference>
<dbReference type="Pfam" id="PF07715">
    <property type="entry name" value="Plug"/>
    <property type="match status" value="1"/>
</dbReference>
<keyword evidence="8 15" id="KW-0675">Receptor</keyword>
<evidence type="ECO:0000256" key="1">
    <source>
        <dbReference type="ARBA" id="ARBA00004571"/>
    </source>
</evidence>
<gene>
    <name evidence="15" type="ORF">CLI71_00445</name>
    <name evidence="16" type="ORF">D2S45_11845</name>
</gene>
<evidence type="ECO:0000313" key="15">
    <source>
        <dbReference type="EMBL" id="PDP61458.1"/>
    </source>
</evidence>
<feature type="domain" description="TonB-dependent receptor-like beta-barrel" evidence="13">
    <location>
        <begin position="371"/>
        <end position="760"/>
    </location>
</feature>
<evidence type="ECO:0000256" key="2">
    <source>
        <dbReference type="ARBA" id="ARBA00022448"/>
    </source>
</evidence>
<evidence type="ECO:0000259" key="14">
    <source>
        <dbReference type="Pfam" id="PF07715"/>
    </source>
</evidence>
<dbReference type="Proteomes" id="UP000219058">
    <property type="component" value="Unassembled WGS sequence"/>
</dbReference>
<feature type="signal peptide" evidence="12">
    <location>
        <begin position="1"/>
        <end position="28"/>
    </location>
</feature>
<evidence type="ECO:0000256" key="10">
    <source>
        <dbReference type="PROSITE-ProRule" id="PRU01360"/>
    </source>
</evidence>
<protein>
    <submittedName>
        <fullName evidence="15">TonB-dependent receptor</fullName>
    </submittedName>
</protein>
<evidence type="ECO:0000256" key="3">
    <source>
        <dbReference type="ARBA" id="ARBA00022452"/>
    </source>
</evidence>
<evidence type="ECO:0000313" key="18">
    <source>
        <dbReference type="Proteomes" id="UP000283868"/>
    </source>
</evidence>
<evidence type="ECO:0000313" key="17">
    <source>
        <dbReference type="Proteomes" id="UP000219058"/>
    </source>
</evidence>
<keyword evidence="9 10" id="KW-0998">Cell outer membrane</keyword>
<comment type="similarity">
    <text evidence="10 11">Belongs to the TonB-dependent receptor family.</text>
</comment>
<dbReference type="SUPFAM" id="SSF56935">
    <property type="entry name" value="Porins"/>
    <property type="match status" value="1"/>
</dbReference>
<dbReference type="InterPro" id="IPR036942">
    <property type="entry name" value="Beta-barrel_TonB_sf"/>
</dbReference>
<feature type="domain" description="TonB-dependent receptor plug" evidence="14">
    <location>
        <begin position="132"/>
        <end position="235"/>
    </location>
</feature>
<comment type="caution">
    <text evidence="15">The sequence shown here is derived from an EMBL/GenBank/DDBJ whole genome shotgun (WGS) entry which is preliminary data.</text>
</comment>
<dbReference type="Gene3D" id="2.170.130.10">
    <property type="entry name" value="TonB-dependent receptor, plug domain"/>
    <property type="match status" value="1"/>
</dbReference>
<dbReference type="InterPro" id="IPR037066">
    <property type="entry name" value="Plug_dom_sf"/>
</dbReference>
<dbReference type="Gene3D" id="2.40.170.20">
    <property type="entry name" value="TonB-dependent receptor, beta-barrel domain"/>
    <property type="match status" value="1"/>
</dbReference>
<reference evidence="15 17" key="1">
    <citation type="submission" date="2017-09" db="EMBL/GenBank/DDBJ databases">
        <title>Phase variable restriction modification systems are present in the genome sequences of periodontal pathogens Prevotella intermedia, Tannerella forsythia and Porphyromonas gingivalis.</title>
        <authorList>
            <person name="Haigh R.D."/>
            <person name="Crawford L."/>
            <person name="Ralph J."/>
            <person name="Wanford J."/>
            <person name="Vartoukian S.R."/>
            <person name="Hijazib K."/>
            <person name="Wade W."/>
            <person name="Oggioni M.R."/>
        </authorList>
    </citation>
    <scope>NUCLEOTIDE SEQUENCE [LARGE SCALE GENOMIC DNA]</scope>
    <source>
        <strain evidence="15 17">WW2834</strain>
    </source>
</reference>
<keyword evidence="3 10" id="KW-1134">Transmembrane beta strand</keyword>
<dbReference type="EMBL" id="NSLY01000001">
    <property type="protein sequence ID" value="PDP61458.1"/>
    <property type="molecule type" value="Genomic_DNA"/>
</dbReference>
<proteinExistence type="inferred from homology"/>
<feature type="chain" id="PRO_5044572822" evidence="12">
    <location>
        <begin position="29"/>
        <end position="791"/>
    </location>
</feature>
<organism evidence="15 17">
    <name type="scientific">Prevotella intermedia</name>
    <dbReference type="NCBI Taxonomy" id="28131"/>
    <lineage>
        <taxon>Bacteria</taxon>
        <taxon>Pseudomonadati</taxon>
        <taxon>Bacteroidota</taxon>
        <taxon>Bacteroidia</taxon>
        <taxon>Bacteroidales</taxon>
        <taxon>Prevotellaceae</taxon>
        <taxon>Prevotella</taxon>
    </lineage>
</organism>
<dbReference type="GO" id="GO:0009279">
    <property type="term" value="C:cell outer membrane"/>
    <property type="evidence" value="ECO:0007669"/>
    <property type="project" value="UniProtKB-SubCell"/>
</dbReference>
<name>A0A2A6EIG2_PREIN</name>
<evidence type="ECO:0000256" key="6">
    <source>
        <dbReference type="ARBA" id="ARBA00023077"/>
    </source>
</evidence>
<dbReference type="InterPro" id="IPR012910">
    <property type="entry name" value="Plug_dom"/>
</dbReference>
<dbReference type="RefSeq" id="WP_097549285.1">
    <property type="nucleotide sequence ID" value="NZ_NSLY01000001.1"/>
</dbReference>
<evidence type="ECO:0000256" key="8">
    <source>
        <dbReference type="ARBA" id="ARBA00023170"/>
    </source>
</evidence>
<keyword evidence="4 10" id="KW-0812">Transmembrane</keyword>
<keyword evidence="18" id="KW-1185">Reference proteome</keyword>
<dbReference type="GO" id="GO:0015344">
    <property type="term" value="F:siderophore uptake transmembrane transporter activity"/>
    <property type="evidence" value="ECO:0007669"/>
    <property type="project" value="TreeGrafter"/>
</dbReference>
<dbReference type="AlphaFoldDB" id="A0A2A6EIG2"/>
<sequence>MKVSRYDYTSKCVSLLLLSILFPLHLYAQTNTVELKVVDADNGNGIEAATVQWKPIGVPSFKNGALTNRRGIVQIQAKGVDSYVVLTRYVGYETAIDTLKSSIKKHTIRLRANARELDGVVVTGKSKVQFMRESPEAITVINGKDLQGRSVSLETILDKTIGLKVGQTGGLGSSSRIIVHGLEGNRIQILWDGIPMSTSDGTFSLDEIPIDIIERIEVYKSIIPARFGCDGLGGAVNIVTKEFSTDYLDASYELGSYQTHKGNVFSRKNFPKSGILLGAGGYYTSAKNDYSFRVPERENLLVKRDHDRFRSYMLKGKVAFTKLWFDEISTEFGYYNRFNEIQGVLKNIQHAENKSSMLMFENKLIKKGMLNNRLHFESHFSLSHTTNNFTDTARVNHDFEGNIYPSPNGQGETGSVPHASDDNFFEFNERINFDYKISSNHNFNLNVLFNYAHEQPKDDLASKHAGFEVAGFPRKKTSIVSGLTYESKLFSRKLTNMLSAKHYYLNSKIDDLTSYEISTPPKQKENTASQFGWIEALKYEPFNGFHLKASYQRAIRLPNSKELFGDGIITFPAAGLKPEKSHNFNLGFLIDKNNILGISRLQFEVNSFYMQVSDMIKLIHQHMAAGYVNAEKVNIKGLETELKADITPSVYAYANFTYQDVRDALDYLPKSTTPNPTKGMRVPNIPYLFANFGAEYHSDKLLKNWHVKAFWDGKFTEEFFYFWELTEQQKRRIPRSFTNDLGVLLTYRNKYSIALECHNIANKEVWDQFRRPLAGRTFYIKLRYVFSKDIF</sequence>